<feature type="transmembrane region" description="Helical" evidence="1">
    <location>
        <begin position="105"/>
        <end position="131"/>
    </location>
</feature>
<dbReference type="Proteomes" id="UP000306317">
    <property type="component" value="Unassembled WGS sequence"/>
</dbReference>
<comment type="caution">
    <text evidence="2">The sequence shown here is derived from an EMBL/GenBank/DDBJ whole genome shotgun (WGS) entry which is preliminary data.</text>
</comment>
<dbReference type="RefSeq" id="WP_136258307.1">
    <property type="nucleotide sequence ID" value="NZ_MWIO01000025.1"/>
</dbReference>
<dbReference type="AlphaFoldDB" id="A0A4S3KGD1"/>
<dbReference type="EMBL" id="MWIO01000025">
    <property type="protein sequence ID" value="THD07677.1"/>
    <property type="molecule type" value="Genomic_DNA"/>
</dbReference>
<accession>A0A4S3KGD1</accession>
<name>A0A4S3KGD1_9GAMM</name>
<feature type="transmembrane region" description="Helical" evidence="1">
    <location>
        <begin position="293"/>
        <end position="317"/>
    </location>
</feature>
<dbReference type="OrthoDB" id="9950924at2"/>
<keyword evidence="3" id="KW-1185">Reference proteome</keyword>
<evidence type="ECO:0000313" key="2">
    <source>
        <dbReference type="EMBL" id="THD07677.1"/>
    </source>
</evidence>
<keyword evidence="1" id="KW-0812">Transmembrane</keyword>
<organism evidence="2 3">
    <name type="scientific">Rhodanobacter lindaniclasticus</name>
    <dbReference type="NCBI Taxonomy" id="75310"/>
    <lineage>
        <taxon>Bacteria</taxon>
        <taxon>Pseudomonadati</taxon>
        <taxon>Pseudomonadota</taxon>
        <taxon>Gammaproteobacteria</taxon>
        <taxon>Lysobacterales</taxon>
        <taxon>Rhodanobacteraceae</taxon>
        <taxon>Rhodanobacter</taxon>
    </lineage>
</organism>
<evidence type="ECO:0008006" key="4">
    <source>
        <dbReference type="Google" id="ProtNLM"/>
    </source>
</evidence>
<protein>
    <recommendedName>
        <fullName evidence="4">Type II secretion system protein GspF domain-containing protein</fullName>
    </recommendedName>
</protein>
<gene>
    <name evidence="2" type="ORF">B1991_08585</name>
</gene>
<evidence type="ECO:0000313" key="3">
    <source>
        <dbReference type="Proteomes" id="UP000306317"/>
    </source>
</evidence>
<sequence length="320" mass="34486">MDALKLDDPRDFVLRQYAHLLAGGLDEPAALARLREVLGADAVALLDGGVTGGVAHAVDAGAGRHLVEAAQQLGGSAAGVQAAFIHSLAEARLFALDWWRPVRTFLSYVLFLLCLALVIAIIYAVYVLPAFSHLDHTLGVRGAADWITANGAIRLFAPLLLMAIVLVLLATRWLRMRRRMARLQPLGGRARAGWLDGKGAAAYQALRCLEFAAALKSAGVADAAVLEPALRVAGWPAGTPLRCGADDLGEQLARAERLGTFGAELEWQRRLHWSTTQTQLESSRDRLILASRVLFYILIGVMVTVLYIPIFSVASMVGVH</sequence>
<evidence type="ECO:0000256" key="1">
    <source>
        <dbReference type="SAM" id="Phobius"/>
    </source>
</evidence>
<keyword evidence="1" id="KW-1133">Transmembrane helix</keyword>
<proteinExistence type="predicted"/>
<feature type="transmembrane region" description="Helical" evidence="1">
    <location>
        <begin position="151"/>
        <end position="174"/>
    </location>
</feature>
<keyword evidence="1" id="KW-0472">Membrane</keyword>
<reference evidence="2 3" key="1">
    <citation type="submission" date="2017-02" db="EMBL/GenBank/DDBJ databases">
        <title>Whole genome sequencing of Rhodanobacter lindaniclasticus DSM 17932.</title>
        <authorList>
            <person name="Kumar S."/>
            <person name="Patil P."/>
            <person name="Patil P.B."/>
        </authorList>
    </citation>
    <scope>NUCLEOTIDE SEQUENCE [LARGE SCALE GENOMIC DNA]</scope>
    <source>
        <strain evidence="2 3">DSM 17932</strain>
    </source>
</reference>